<dbReference type="Gene3D" id="3.40.91.30">
    <property type="match status" value="1"/>
</dbReference>
<dbReference type="CDD" id="cd22324">
    <property type="entry name" value="Endonuclease_I"/>
    <property type="match status" value="1"/>
</dbReference>
<dbReference type="GO" id="GO:0015074">
    <property type="term" value="P:DNA integration"/>
    <property type="evidence" value="ECO:0007669"/>
    <property type="project" value="InterPro"/>
</dbReference>
<dbReference type="Proteomes" id="UP001301582">
    <property type="component" value="Segment"/>
</dbReference>
<keyword evidence="2" id="KW-1185">Reference proteome</keyword>
<sequence length="149" mass="17532">MTQRKKRKSTTTSKKAVGLKYGFRSGLEERVSKELEDTGCTFAYEEEKIHYVKPARQSKYTPDFIIYNRPDGTKKNCPLVIETKGRFLTSERQKHLLIKDQHPDIDIRFVFSNSRQRISKQSKTTYGMWCEKHGFEYADGSVPDEWLRE</sequence>
<evidence type="ECO:0000313" key="1">
    <source>
        <dbReference type="EMBL" id="WOZ55642.1"/>
    </source>
</evidence>
<dbReference type="InterPro" id="IPR011335">
    <property type="entry name" value="Restrct_endonuc-II-like"/>
</dbReference>
<dbReference type="Pfam" id="PF05367">
    <property type="entry name" value="Phage_endo_I"/>
    <property type="match status" value="1"/>
</dbReference>
<proteinExistence type="predicted"/>
<dbReference type="EMBL" id="OR420741">
    <property type="protein sequence ID" value="WOZ55642.1"/>
    <property type="molecule type" value="Genomic_DNA"/>
</dbReference>
<dbReference type="InterPro" id="IPR008029">
    <property type="entry name" value="Phage_T7_Gp3_endoDNaseI"/>
</dbReference>
<name>A0AAX4G2I0_9CAUD</name>
<gene>
    <name evidence="1" type="ORF">CRP118_gp11</name>
</gene>
<evidence type="ECO:0000313" key="2">
    <source>
        <dbReference type="Proteomes" id="UP001301582"/>
    </source>
</evidence>
<dbReference type="GO" id="GO:0008833">
    <property type="term" value="F:deoxyribonuclease IV (phage-T4-induced) activity"/>
    <property type="evidence" value="ECO:0007669"/>
    <property type="project" value="InterPro"/>
</dbReference>
<organism evidence="1 2">
    <name type="scientific">Roseobacter phage CRP-118</name>
    <dbReference type="NCBI Taxonomy" id="3072843"/>
    <lineage>
        <taxon>Viruses</taxon>
        <taxon>Duplodnaviria</taxon>
        <taxon>Heunggongvirae</taxon>
        <taxon>Uroviricota</taxon>
        <taxon>Caudoviricetes</taxon>
        <taxon>Autographivirales</taxon>
        <taxon>Autographivirales incertae sedis</taxon>
        <taxon>Shangxiadianvirus</taxon>
        <taxon>Shangxiadianvirus CRP118</taxon>
    </lineage>
</organism>
<reference evidence="1 2" key="1">
    <citation type="submission" date="2023-08" db="EMBL/GenBank/DDBJ databases">
        <authorList>
            <person name="Du S."/>
            <person name="Wu Z."/>
            <person name="Wu Y."/>
            <person name="Yang M."/>
            <person name="Shao J."/>
            <person name="Liu H."/>
            <person name="Zhao Y."/>
            <person name="Zhang Z."/>
        </authorList>
    </citation>
    <scope>NUCLEOTIDE SEQUENCE [LARGE SCALE GENOMIC DNA]</scope>
</reference>
<protein>
    <submittedName>
        <fullName evidence="1">Endodeoxyribonuclease I</fullName>
    </submittedName>
</protein>
<dbReference type="GO" id="GO:0016032">
    <property type="term" value="P:viral process"/>
    <property type="evidence" value="ECO:0007669"/>
    <property type="project" value="InterPro"/>
</dbReference>
<dbReference type="SUPFAM" id="SSF52980">
    <property type="entry name" value="Restriction endonuclease-like"/>
    <property type="match status" value="1"/>
</dbReference>
<accession>A0AAX4G2I0</accession>